<evidence type="ECO:0000259" key="2">
    <source>
        <dbReference type="PROSITE" id="PS50026"/>
    </source>
</evidence>
<organism evidence="3 4">
    <name type="scientific">Trichonephila clavipes</name>
    <name type="common">Golden silk orbweaver</name>
    <name type="synonym">Nephila clavipes</name>
    <dbReference type="NCBI Taxonomy" id="2585209"/>
    <lineage>
        <taxon>Eukaryota</taxon>
        <taxon>Metazoa</taxon>
        <taxon>Ecdysozoa</taxon>
        <taxon>Arthropoda</taxon>
        <taxon>Chelicerata</taxon>
        <taxon>Arachnida</taxon>
        <taxon>Araneae</taxon>
        <taxon>Araneomorphae</taxon>
        <taxon>Entelegynae</taxon>
        <taxon>Araneoidea</taxon>
        <taxon>Nephilidae</taxon>
        <taxon>Trichonephila</taxon>
    </lineage>
</organism>
<dbReference type="EMBL" id="BMAU01021418">
    <property type="protein sequence ID" value="GFY33828.1"/>
    <property type="molecule type" value="Genomic_DNA"/>
</dbReference>
<comment type="caution">
    <text evidence="3">The sequence shown here is derived from an EMBL/GenBank/DDBJ whole genome shotgun (WGS) entry which is preliminary data.</text>
</comment>
<feature type="domain" description="EGF-like" evidence="2">
    <location>
        <begin position="753"/>
        <end position="790"/>
    </location>
</feature>
<accession>A0A8X7BJU6</accession>
<dbReference type="AlphaFoldDB" id="A0A8X7BJU6"/>
<dbReference type="InterPro" id="IPR009030">
    <property type="entry name" value="Growth_fac_rcpt_cys_sf"/>
</dbReference>
<gene>
    <name evidence="3" type="ORF">TNCV_4595404</name>
</gene>
<dbReference type="InterPro" id="IPR000742">
    <property type="entry name" value="EGF"/>
</dbReference>
<reference evidence="3" key="1">
    <citation type="submission" date="2020-08" db="EMBL/GenBank/DDBJ databases">
        <title>Multicomponent nature underlies the extraordinary mechanical properties of spider dragline silk.</title>
        <authorList>
            <person name="Kono N."/>
            <person name="Nakamura H."/>
            <person name="Mori M."/>
            <person name="Yoshida Y."/>
            <person name="Ohtoshi R."/>
            <person name="Malay A.D."/>
            <person name="Moran D.A.P."/>
            <person name="Tomita M."/>
            <person name="Numata K."/>
            <person name="Arakawa K."/>
        </authorList>
    </citation>
    <scope>NUCLEOTIDE SEQUENCE</scope>
</reference>
<dbReference type="PROSITE" id="PS00022">
    <property type="entry name" value="EGF_1"/>
    <property type="match status" value="1"/>
</dbReference>
<evidence type="ECO:0000256" key="1">
    <source>
        <dbReference type="PROSITE-ProRule" id="PRU00076"/>
    </source>
</evidence>
<dbReference type="PROSITE" id="PS50026">
    <property type="entry name" value="EGF_3"/>
    <property type="match status" value="1"/>
</dbReference>
<keyword evidence="1" id="KW-1015">Disulfide bond</keyword>
<keyword evidence="4" id="KW-1185">Reference proteome</keyword>
<sequence>MDVCFCIVPLRHGDTLNNLRAVSLLVWLVEGEREKSPIHSLSVIAHRVGVSLLAPNPPCSCSFVIFTVPKSALLRGLRSRINDTGSPSYKGSNMCSYGSTNRAPISKKGPDQILMQGPLRASYACGILLQNGLYAHVIPAKTLSDDEFEDVLHILSKYTLSKEQHLSKEENAGCKCTGGSCVMKDGKQICQCPPEFGSYSATLCKACECGKGANCTYEQSGWFSVKKTCICPNGYLANGEKCIDMRTPSTNSDSTIGTAKIFPSSTRECDCGKYARDCSLSSWGKVCYCMTGYTQIGGICEAIESSTPSSTTDILQSSTVTTRITTPAMVTSSVSETTAVTPEITTLGKGCDCGKYSKDCKIFMETEKYVTVWRDIRKLTGGVKDVIAVNIRRIAKFLLWKQKICYCMEGYTQIDGWCEAMVTSSVSETTAVTPEITTLGKAMVTSSVSETTAVTPEITTLGKGCDCGKYSKDCKISFYGNRKICYCMEGYTPIDGWCEAMVTSSVSETTAVTPEITTLGKGCDCGKYSKDCKISFYGNRKICYCMEGYTPIDGWCEAMESSSVPTTDNSTATAVKPELTTLACDCGKYSKGCRIYWWGTKVCDCMSGYTQNDGICVAMESSTQFRTTDSYIRTSTSVPVTSTIFYSTTIECDCGKYSKGCRNSWFGKVCNCLPGYIQENGTCAKCYCGKNAKSCTLKGGAKKCVCKKGHSERLGICTECNCGENSLACSFYRNGTKKCDCRKNYDQKKDTCLETCLVPGDCTNGTVCTKGEGGKSFCECAPNFRGEMCEISILCEKLESTCQAMGAVCVLKDSNAYCGCPRGEKMNFKLGLCEDICNPDKCLHGKCEIIGENYKCRIVGLREAGLSYRAVAAHVQRNSSTTMRVSKQWTDEGRTARKFW</sequence>
<evidence type="ECO:0000313" key="3">
    <source>
        <dbReference type="EMBL" id="GFY33828.1"/>
    </source>
</evidence>
<dbReference type="SUPFAM" id="SSF57184">
    <property type="entry name" value="Growth factor receptor domain"/>
    <property type="match status" value="1"/>
</dbReference>
<protein>
    <recommendedName>
        <fullName evidence="2">EGF-like domain-containing protein</fullName>
    </recommendedName>
</protein>
<feature type="disulfide bond" evidence="1">
    <location>
        <begin position="780"/>
        <end position="789"/>
    </location>
</feature>
<dbReference type="SMART" id="SM00181">
    <property type="entry name" value="EGF"/>
    <property type="match status" value="5"/>
</dbReference>
<comment type="caution">
    <text evidence="1">Lacks conserved residue(s) required for the propagation of feature annotation.</text>
</comment>
<proteinExistence type="predicted"/>
<evidence type="ECO:0000313" key="4">
    <source>
        <dbReference type="Proteomes" id="UP000887159"/>
    </source>
</evidence>
<keyword evidence="1" id="KW-0245">EGF-like domain</keyword>
<name>A0A8X7BJU6_TRICX</name>
<dbReference type="Proteomes" id="UP000887159">
    <property type="component" value="Unassembled WGS sequence"/>
</dbReference>